<evidence type="ECO:0000256" key="9">
    <source>
        <dbReference type="ARBA" id="ARBA00023192"/>
    </source>
</evidence>
<evidence type="ECO:0000256" key="3">
    <source>
        <dbReference type="ARBA" id="ARBA00022630"/>
    </source>
</evidence>
<comment type="cofactor">
    <cofactor evidence="11 12">
        <name>FMN</name>
        <dbReference type="ChEBI" id="CHEBI:58210"/>
    </cofactor>
    <text evidence="11 12">Binds 1 FMN per subunit.</text>
</comment>
<comment type="cofactor">
    <cofactor evidence="11 12">
        <name>FAD</name>
        <dbReference type="ChEBI" id="CHEBI:57692"/>
    </cofactor>
    <text evidence="11 12">Binds 1 FAD per subunit.</text>
</comment>
<dbReference type="EMBL" id="BNCF01000004">
    <property type="protein sequence ID" value="GHE29542.1"/>
    <property type="molecule type" value="Genomic_DNA"/>
</dbReference>
<dbReference type="Gene3D" id="3.40.50.80">
    <property type="entry name" value="Nucleotide-binding domain of ferredoxin-NADP reductase (FNR) module"/>
    <property type="match status" value="1"/>
</dbReference>
<feature type="binding site" evidence="12">
    <location>
        <begin position="418"/>
        <end position="421"/>
    </location>
    <ligand>
        <name>FAD</name>
        <dbReference type="ChEBI" id="CHEBI:57692"/>
    </ligand>
</feature>
<dbReference type="InterPro" id="IPR029039">
    <property type="entry name" value="Flavoprotein-like_sf"/>
</dbReference>
<organism evidence="15 16">
    <name type="scientific">Vulcaniibacterium thermophilum</name>
    <dbReference type="NCBI Taxonomy" id="1169913"/>
    <lineage>
        <taxon>Bacteria</taxon>
        <taxon>Pseudomonadati</taxon>
        <taxon>Pseudomonadota</taxon>
        <taxon>Gammaproteobacteria</taxon>
        <taxon>Lysobacterales</taxon>
        <taxon>Lysobacteraceae</taxon>
        <taxon>Vulcaniibacterium</taxon>
    </lineage>
</organism>
<keyword evidence="1 11" id="KW-0813">Transport</keyword>
<keyword evidence="6 11" id="KW-0521">NADP</keyword>
<protein>
    <recommendedName>
        <fullName evidence="11">Sulfite reductase [NADPH] flavoprotein alpha-component</fullName>
        <shortName evidence="11">SiR-FP</shortName>
        <ecNumber evidence="11">1.8.1.2</ecNumber>
    </recommendedName>
</protein>
<dbReference type="PROSITE" id="PS50902">
    <property type="entry name" value="FLAVODOXIN_LIKE"/>
    <property type="match status" value="1"/>
</dbReference>
<dbReference type="PIRSF" id="PIRSF000207">
    <property type="entry name" value="SiR-FP_CysJ"/>
    <property type="match status" value="1"/>
</dbReference>
<evidence type="ECO:0000313" key="15">
    <source>
        <dbReference type="EMBL" id="GHE29542.1"/>
    </source>
</evidence>
<keyword evidence="2 11" id="KW-0028">Amino-acid biosynthesis</keyword>
<comment type="subunit">
    <text evidence="11">Alpha(8)-beta(8). The alpha component is a flavoprotein, the beta component is a hemoprotein.</text>
</comment>
<dbReference type="Pfam" id="PF00258">
    <property type="entry name" value="Flavodoxin_1"/>
    <property type="match status" value="1"/>
</dbReference>
<keyword evidence="5 11" id="KW-0274">FAD</keyword>
<dbReference type="InterPro" id="IPR010199">
    <property type="entry name" value="CysJ"/>
</dbReference>
<feature type="domain" description="FAD-binding FR-type" evidence="14">
    <location>
        <begin position="232"/>
        <end position="446"/>
    </location>
</feature>
<dbReference type="EC" id="1.8.1.2" evidence="11"/>
<dbReference type="PRINTS" id="PR00369">
    <property type="entry name" value="FLAVODOXIN"/>
</dbReference>
<dbReference type="SUPFAM" id="SSF63380">
    <property type="entry name" value="Riboflavin synthase domain-like"/>
    <property type="match status" value="1"/>
</dbReference>
<dbReference type="InterPro" id="IPR008254">
    <property type="entry name" value="Flavodoxin/NO_synth"/>
</dbReference>
<dbReference type="PANTHER" id="PTHR19384">
    <property type="entry name" value="NITRIC OXIDE SYNTHASE-RELATED"/>
    <property type="match status" value="1"/>
</dbReference>
<feature type="binding site" evidence="12">
    <location>
        <begin position="118"/>
        <end position="121"/>
    </location>
    <ligand>
        <name>FMN</name>
        <dbReference type="ChEBI" id="CHEBI:58210"/>
    </ligand>
</feature>
<dbReference type="GO" id="GO:0005829">
    <property type="term" value="C:cytosol"/>
    <property type="evidence" value="ECO:0007669"/>
    <property type="project" value="TreeGrafter"/>
</dbReference>
<dbReference type="GO" id="GO:0019344">
    <property type="term" value="P:cysteine biosynthetic process"/>
    <property type="evidence" value="ECO:0007669"/>
    <property type="project" value="UniProtKB-KW"/>
</dbReference>
<feature type="binding site" evidence="12">
    <location>
        <position position="320"/>
    </location>
    <ligand>
        <name>FAD</name>
        <dbReference type="ChEBI" id="CHEBI:57692"/>
    </ligand>
</feature>
<dbReference type="RefSeq" id="WP_186760975.1">
    <property type="nucleotide sequence ID" value="NZ_BNCF01000004.1"/>
</dbReference>
<dbReference type="SUPFAM" id="SSF52343">
    <property type="entry name" value="Ferredoxin reductase-like, C-terminal NADP-linked domain"/>
    <property type="match status" value="1"/>
</dbReference>
<feature type="binding site" evidence="12">
    <location>
        <position position="409"/>
    </location>
    <ligand>
        <name>FAD</name>
        <dbReference type="ChEBI" id="CHEBI:57692"/>
    </ligand>
</feature>
<dbReference type="InterPro" id="IPR003097">
    <property type="entry name" value="CysJ-like_FAD-binding"/>
</dbReference>
<proteinExistence type="predicted"/>
<evidence type="ECO:0000259" key="14">
    <source>
        <dbReference type="PROSITE" id="PS51384"/>
    </source>
</evidence>
<reference evidence="15" key="1">
    <citation type="journal article" date="2014" name="Int. J. Syst. Evol. Microbiol.">
        <title>Complete genome sequence of Corynebacterium casei LMG S-19264T (=DSM 44701T), isolated from a smear-ripened cheese.</title>
        <authorList>
            <consortium name="US DOE Joint Genome Institute (JGI-PGF)"/>
            <person name="Walter F."/>
            <person name="Albersmeier A."/>
            <person name="Kalinowski J."/>
            <person name="Ruckert C."/>
        </authorList>
    </citation>
    <scope>NUCLEOTIDE SEQUENCE</scope>
    <source>
        <strain evidence="15">KCTC 32020</strain>
    </source>
</reference>
<dbReference type="Pfam" id="PF00667">
    <property type="entry name" value="FAD_binding_1"/>
    <property type="match status" value="1"/>
</dbReference>
<dbReference type="InterPro" id="IPR023173">
    <property type="entry name" value="NADPH_Cyt_P450_Rdtase_alpha"/>
</dbReference>
<dbReference type="AlphaFoldDB" id="A0A919DAZ4"/>
<dbReference type="InterPro" id="IPR039261">
    <property type="entry name" value="FNR_nucleotide-bd"/>
</dbReference>
<evidence type="ECO:0000256" key="10">
    <source>
        <dbReference type="ARBA" id="ARBA00052219"/>
    </source>
</evidence>
<dbReference type="CDD" id="cd06199">
    <property type="entry name" value="SiR"/>
    <property type="match status" value="1"/>
</dbReference>
<dbReference type="InterPro" id="IPR001709">
    <property type="entry name" value="Flavoprot_Pyr_Nucl_cyt_Rdtase"/>
</dbReference>
<evidence type="ECO:0000256" key="8">
    <source>
        <dbReference type="ARBA" id="ARBA00023002"/>
    </source>
</evidence>
<evidence type="ECO:0000256" key="1">
    <source>
        <dbReference type="ARBA" id="ARBA00022448"/>
    </source>
</evidence>
<evidence type="ECO:0000256" key="7">
    <source>
        <dbReference type="ARBA" id="ARBA00022982"/>
    </source>
</evidence>
<accession>A0A919DAZ4</accession>
<dbReference type="GO" id="GO:0050660">
    <property type="term" value="F:flavin adenine dinucleotide binding"/>
    <property type="evidence" value="ECO:0007669"/>
    <property type="project" value="InterPro"/>
</dbReference>
<gene>
    <name evidence="15" type="primary">cysJ</name>
    <name evidence="15" type="ORF">GCM10007167_09080</name>
</gene>
<comment type="caution">
    <text evidence="15">The sequence shown here is derived from an EMBL/GenBank/DDBJ whole genome shotgun (WGS) entry which is preliminary data.</text>
</comment>
<evidence type="ECO:0000256" key="11">
    <source>
        <dbReference type="PIRNR" id="PIRNR000207"/>
    </source>
</evidence>
<evidence type="ECO:0000256" key="12">
    <source>
        <dbReference type="PIRSR" id="PIRSR000207-1"/>
    </source>
</evidence>
<feature type="binding site" evidence="12">
    <location>
        <begin position="71"/>
        <end position="76"/>
    </location>
    <ligand>
        <name>FMN</name>
        <dbReference type="ChEBI" id="CHEBI:58210"/>
    </ligand>
</feature>
<dbReference type="NCBIfam" id="TIGR01931">
    <property type="entry name" value="cysJ"/>
    <property type="match status" value="1"/>
</dbReference>
<reference evidence="15" key="2">
    <citation type="submission" date="2020-09" db="EMBL/GenBank/DDBJ databases">
        <authorList>
            <person name="Sun Q."/>
            <person name="Kim S."/>
        </authorList>
    </citation>
    <scope>NUCLEOTIDE SEQUENCE</scope>
    <source>
        <strain evidence="15">KCTC 32020</strain>
    </source>
</reference>
<comment type="catalytic activity">
    <reaction evidence="10 11">
        <text>hydrogen sulfide + 3 NADP(+) + 3 H2O = sulfite + 3 NADPH + 4 H(+)</text>
        <dbReference type="Rhea" id="RHEA:13801"/>
        <dbReference type="ChEBI" id="CHEBI:15377"/>
        <dbReference type="ChEBI" id="CHEBI:15378"/>
        <dbReference type="ChEBI" id="CHEBI:17359"/>
        <dbReference type="ChEBI" id="CHEBI:29919"/>
        <dbReference type="ChEBI" id="CHEBI:57783"/>
        <dbReference type="ChEBI" id="CHEBI:58349"/>
        <dbReference type="EC" id="1.8.1.2"/>
    </reaction>
</comment>
<name>A0A919DAZ4_9GAMM</name>
<dbReference type="PANTHER" id="PTHR19384:SF128">
    <property type="entry name" value="NADPH OXIDOREDUCTASE A"/>
    <property type="match status" value="1"/>
</dbReference>
<keyword evidence="4 11" id="KW-0288">FMN</keyword>
<evidence type="ECO:0000256" key="6">
    <source>
        <dbReference type="ARBA" id="ARBA00022857"/>
    </source>
</evidence>
<dbReference type="InterPro" id="IPR001433">
    <property type="entry name" value="OxRdtase_FAD/NAD-bd"/>
</dbReference>
<feature type="binding site" evidence="12">
    <location>
        <begin position="517"/>
        <end position="518"/>
    </location>
    <ligand>
        <name>NADP(+)</name>
        <dbReference type="ChEBI" id="CHEBI:58349"/>
    </ligand>
</feature>
<dbReference type="Gene3D" id="1.20.990.10">
    <property type="entry name" value="NADPH-cytochrome p450 Reductase, Chain A, domain 3"/>
    <property type="match status" value="1"/>
</dbReference>
<feature type="binding site" evidence="12">
    <location>
        <begin position="385"/>
        <end position="388"/>
    </location>
    <ligand>
        <name>FAD</name>
        <dbReference type="ChEBI" id="CHEBI:57692"/>
    </ligand>
</feature>
<dbReference type="Pfam" id="PF00175">
    <property type="entry name" value="NAD_binding_1"/>
    <property type="match status" value="1"/>
</dbReference>
<dbReference type="SUPFAM" id="SSF52218">
    <property type="entry name" value="Flavoproteins"/>
    <property type="match status" value="1"/>
</dbReference>
<evidence type="ECO:0000256" key="2">
    <source>
        <dbReference type="ARBA" id="ARBA00022605"/>
    </source>
</evidence>
<keyword evidence="16" id="KW-1185">Reference proteome</keyword>
<dbReference type="PRINTS" id="PR00371">
    <property type="entry name" value="FPNCR"/>
</dbReference>
<feature type="binding site" evidence="12">
    <location>
        <begin position="403"/>
        <end position="405"/>
    </location>
    <ligand>
        <name>FAD</name>
        <dbReference type="ChEBI" id="CHEBI:57692"/>
    </ligand>
</feature>
<evidence type="ECO:0000256" key="5">
    <source>
        <dbReference type="ARBA" id="ARBA00022827"/>
    </source>
</evidence>
<evidence type="ECO:0000313" key="16">
    <source>
        <dbReference type="Proteomes" id="UP000636453"/>
    </source>
</evidence>
<evidence type="ECO:0000259" key="13">
    <source>
        <dbReference type="PROSITE" id="PS50902"/>
    </source>
</evidence>
<feature type="binding site" evidence="12">
    <location>
        <position position="558"/>
    </location>
    <ligand>
        <name>NADP(+)</name>
        <dbReference type="ChEBI" id="CHEBI:58349"/>
    </ligand>
</feature>
<dbReference type="InterPro" id="IPR017938">
    <property type="entry name" value="Riboflavin_synthase-like_b-brl"/>
</dbReference>
<comment type="pathway">
    <text evidence="11">Sulfur metabolism; hydrogen sulfide biosynthesis; hydrogen sulfide from sulfite (NADPH route): step 1/1.</text>
</comment>
<dbReference type="Gene3D" id="2.40.30.10">
    <property type="entry name" value="Translation factors"/>
    <property type="match status" value="1"/>
</dbReference>
<evidence type="ECO:0000256" key="4">
    <source>
        <dbReference type="ARBA" id="ARBA00022643"/>
    </source>
</evidence>
<dbReference type="PROSITE" id="PS51384">
    <property type="entry name" value="FAD_FR"/>
    <property type="match status" value="1"/>
</dbReference>
<comment type="function">
    <text evidence="11">Component of the sulfite reductase complex that catalyzes the 6-electron reduction of sulfite to sulfide. This is one of several activities required for the biosynthesis of L-cysteine from sulfate. The flavoprotein component catalyzes the electron flow from NADPH -&gt; FAD -&gt; FMN to the hemoprotein component.</text>
</comment>
<sequence length="596" mass="64657">MTALPAPLPLPLSPEQGAALQRLTDGLDGAALWWLSGYAAGLARARAGTASPSAPAAETSAAARLTVVYGSQTGNARRVAEALVARAREAGLPVRLARADAYPLRELKDERWLVVVISTQGDGDPPDDARAWVEHLASARAPRLPALRFAVFGLGDSSYPRFCAVARAIDARLEALGATRWLPRVEADVDVDRTATPWLQQALDAAREALKTAAPLATVTPLRPPAPAATRERPFAAAVLVNQRITGRDSDRDVRHLELALEGSGLRYEPGDALGVWPRNPPGLVDALLAALRLDGDTPVTHDGDTLPLREWLLARRELTRLTRPFLQAHAERARDPAPVRTLADDPSAFAGALADWQTLDLALAHPADWDAHALVAALRPLAPRLYSIASSMKAVGEEAHLTVAHVRYRRGDDERFGAASHFLAAAQEGATVPAFVESNERFRLPADATRDVVMIAAGTGVAPFRGFVQERAADGAAGRNWLLFGNPHFRSDFLYQLEWQQALREGTLHRLDLAFSRDGAQKRYVQHRLRECGRELFAWLDGGAHLYVCGATRMARDVDAALQALIAEHAGLDADGARDYLLRLQAEGRYARDVY</sequence>
<dbReference type="InterPro" id="IPR017927">
    <property type="entry name" value="FAD-bd_FR_type"/>
</dbReference>
<feature type="binding site" evidence="12">
    <location>
        <begin position="523"/>
        <end position="527"/>
    </location>
    <ligand>
        <name>NADP(+)</name>
        <dbReference type="ChEBI" id="CHEBI:58349"/>
    </ligand>
</feature>
<feature type="binding site" evidence="12">
    <location>
        <begin position="154"/>
        <end position="163"/>
    </location>
    <ligand>
        <name>FMN</name>
        <dbReference type="ChEBI" id="CHEBI:58210"/>
    </ligand>
</feature>
<dbReference type="Proteomes" id="UP000636453">
    <property type="component" value="Unassembled WGS sequence"/>
</dbReference>
<dbReference type="Gene3D" id="3.40.50.360">
    <property type="match status" value="1"/>
</dbReference>
<dbReference type="FunFam" id="3.40.50.80:FF:000001">
    <property type="entry name" value="NADPH--cytochrome P450 reductase 1"/>
    <property type="match status" value="1"/>
</dbReference>
<feature type="binding site" evidence="12">
    <location>
        <position position="596"/>
    </location>
    <ligand>
        <name>FAD</name>
        <dbReference type="ChEBI" id="CHEBI:57692"/>
    </ligand>
</feature>
<dbReference type="InterPro" id="IPR001094">
    <property type="entry name" value="Flavdoxin-like"/>
</dbReference>
<keyword evidence="8 11" id="KW-0560">Oxidoreductase</keyword>
<feature type="binding site" evidence="12">
    <location>
        <position position="353"/>
    </location>
    <ligand>
        <name>FAD</name>
        <dbReference type="ChEBI" id="CHEBI:57692"/>
    </ligand>
</feature>
<feature type="domain" description="Flavodoxin-like" evidence="13">
    <location>
        <begin position="65"/>
        <end position="203"/>
    </location>
</feature>
<dbReference type="GO" id="GO:0004783">
    <property type="term" value="F:sulfite reductase (NADPH) activity"/>
    <property type="evidence" value="ECO:0007669"/>
    <property type="project" value="UniProtKB-EC"/>
</dbReference>
<keyword evidence="7 11" id="KW-0249">Electron transport</keyword>
<keyword evidence="9 11" id="KW-0198">Cysteine biosynthesis</keyword>
<dbReference type="GO" id="GO:0010181">
    <property type="term" value="F:FMN binding"/>
    <property type="evidence" value="ECO:0007669"/>
    <property type="project" value="InterPro"/>
</dbReference>
<keyword evidence="3 11" id="KW-0285">Flavoprotein</keyword>